<dbReference type="Proteomes" id="UP000792865">
    <property type="component" value="Chromosome"/>
</dbReference>
<evidence type="ECO:0000313" key="3">
    <source>
        <dbReference type="EMBL" id="ATW29701.1"/>
    </source>
</evidence>
<name>A0A2D3T843_9ENTR</name>
<proteinExistence type="predicted"/>
<dbReference type="AlphaFoldDB" id="A0A2D3T843"/>
<reference evidence="4" key="1">
    <citation type="submission" date="2016-10" db="EMBL/GenBank/DDBJ databases">
        <authorList>
            <person name="Chevignon G."/>
        </authorList>
    </citation>
    <scope>NUCLEOTIDE SEQUENCE [LARGE SCALE GENOMIC DNA]</scope>
    <source>
        <strain evidence="4">A2C</strain>
    </source>
</reference>
<sequence>MLDTIWGLEHGFDKERQSLANEIAQLANEISDLENEITDWLNKVAKKSKATLEIYQLAHLLSSKKFSVLANLLLSNRIHLFW</sequence>
<evidence type="ECO:0000313" key="4">
    <source>
        <dbReference type="Proteomes" id="UP000230008"/>
    </source>
</evidence>
<dbReference type="EMBL" id="CP022932">
    <property type="protein sequence ID" value="ASV33323.1"/>
    <property type="molecule type" value="Genomic_DNA"/>
</dbReference>
<evidence type="ECO:0000313" key="2">
    <source>
        <dbReference type="EMBL" id="ASV33323.1"/>
    </source>
</evidence>
<gene>
    <name evidence="3" type="ORF">BJP41_04345</name>
    <name evidence="2" type="ORF">CJJ18_03770</name>
</gene>
<dbReference type="Proteomes" id="UP000230008">
    <property type="component" value="Chromosome"/>
</dbReference>
<keyword evidence="1" id="KW-0175">Coiled coil</keyword>
<reference evidence="4" key="3">
    <citation type="submission" date="2017-11" db="EMBL/GenBank/DDBJ databases">
        <title>PacBio sequencing of new strain of the secondary endosymbiont Candidatus Hamiltonella defensa.</title>
        <authorList>
            <person name="Strand M.R."/>
            <person name="Oliver K."/>
        </authorList>
    </citation>
    <scope>NUCLEOTIDE SEQUENCE [LARGE SCALE GENOMIC DNA]</scope>
    <source>
        <strain evidence="4">A2C</strain>
    </source>
</reference>
<reference evidence="3" key="4">
    <citation type="journal article" date="2018" name="Genome Biol. Evol.">
        <title>Culture-Facilitated Comparative Genomics of the Facultative Symbiont Hamiltonella defensa.</title>
        <authorList>
            <person name="Chevignon G."/>
            <person name="Boyd B.M."/>
            <person name="Brandt J.W."/>
            <person name="Oliver K.M."/>
            <person name="Strand M.R."/>
        </authorList>
    </citation>
    <scope>NUCLEOTIDE SEQUENCE</scope>
    <source>
        <strain evidence="3">A2C</strain>
    </source>
</reference>
<protein>
    <submittedName>
        <fullName evidence="3">Uncharacterized protein</fullName>
    </submittedName>
</protein>
<organism evidence="3 4">
    <name type="scientific">Candidatus Williamhamiltonella defendens</name>
    <dbReference type="NCBI Taxonomy" id="138072"/>
    <lineage>
        <taxon>Bacteria</taxon>
        <taxon>Pseudomonadati</taxon>
        <taxon>Pseudomonadota</taxon>
        <taxon>Gammaproteobacteria</taxon>
        <taxon>Enterobacterales</taxon>
        <taxon>Enterobacteriaceae</taxon>
        <taxon>aphid secondary symbionts</taxon>
        <taxon>Candidatus Williamhamiltonella</taxon>
    </lineage>
</organism>
<accession>A0A2D3T843</accession>
<dbReference type="RefSeq" id="WP_095034119.1">
    <property type="nucleotide sequence ID" value="NZ_CAWNMT010000001.1"/>
</dbReference>
<dbReference type="EMBL" id="CP017606">
    <property type="protein sequence ID" value="ATW29701.1"/>
    <property type="molecule type" value="Genomic_DNA"/>
</dbReference>
<feature type="coiled-coil region" evidence="1">
    <location>
        <begin position="16"/>
        <end position="50"/>
    </location>
</feature>
<evidence type="ECO:0000256" key="1">
    <source>
        <dbReference type="SAM" id="Coils"/>
    </source>
</evidence>
<reference evidence="2" key="2">
    <citation type="submission" date="2017-08" db="EMBL/GenBank/DDBJ databases">
        <title>Genome sequence of Candidatus Hamiltonella defensa from Acyrthosiphon pisum strain MI47.</title>
        <authorList>
            <person name="Patel V.A."/>
            <person name="Chevignon G."/>
            <person name="Russell J.A."/>
            <person name="Oliver K.M."/>
        </authorList>
    </citation>
    <scope>NUCLEOTIDE SEQUENCE</scope>
    <source>
        <strain evidence="2">MI47</strain>
    </source>
</reference>